<reference evidence="1 2" key="1">
    <citation type="submission" date="2014-11" db="EMBL/GenBank/DDBJ databases">
        <title>Symbiosis island explosion on the genome of extra-slow-growing strains of soybean bradyrhizobia with massive insertion sequences.</title>
        <authorList>
            <person name="Iida T."/>
            <person name="Minamisawa K."/>
        </authorList>
    </citation>
    <scope>NUCLEOTIDE SEQUENCE [LARGE SCALE GENOMIC DNA]</scope>
    <source>
        <strain evidence="1 2">NK6</strain>
    </source>
</reference>
<proteinExistence type="predicted"/>
<accession>A0A0E4FVX8</accession>
<sequence>MGATHFLMRRRHKVATEMALNVLAYNMKRVIAILGCRTLLEAMQA</sequence>
<protein>
    <recommendedName>
        <fullName evidence="3">Transposase</fullName>
    </recommendedName>
</protein>
<dbReference type="Proteomes" id="UP000063308">
    <property type="component" value="Chromosome"/>
</dbReference>
<dbReference type="EMBL" id="AP014685">
    <property type="protein sequence ID" value="BAR60012.1"/>
    <property type="molecule type" value="Genomic_DNA"/>
</dbReference>
<evidence type="ECO:0008006" key="3">
    <source>
        <dbReference type="Google" id="ProtNLM"/>
    </source>
</evidence>
<name>A0A0E4FVX8_9BRAD</name>
<evidence type="ECO:0000313" key="2">
    <source>
        <dbReference type="Proteomes" id="UP000063308"/>
    </source>
</evidence>
<gene>
    <name evidence="1" type="ORF">NK6_6861</name>
</gene>
<dbReference type="AlphaFoldDB" id="A0A0E4FVX8"/>
<organism evidence="1 2">
    <name type="scientific">Bradyrhizobium diazoefficiens</name>
    <dbReference type="NCBI Taxonomy" id="1355477"/>
    <lineage>
        <taxon>Bacteria</taxon>
        <taxon>Pseudomonadati</taxon>
        <taxon>Pseudomonadota</taxon>
        <taxon>Alphaproteobacteria</taxon>
        <taxon>Hyphomicrobiales</taxon>
        <taxon>Nitrobacteraceae</taxon>
        <taxon>Bradyrhizobium</taxon>
    </lineage>
</organism>
<evidence type="ECO:0000313" key="1">
    <source>
        <dbReference type="EMBL" id="BAR60012.1"/>
    </source>
</evidence>